<dbReference type="KEGG" id="mob:NCTC10112_00265"/>
<sequence length="318" mass="37137">MNPFNNNDFLNNKPEFNSTKDFYEQKHKSFFPAFLTLFLIFPIMFILQGVGILHMIIKKDSYLEIFKQATNDPSANLETRWRTNIIVATLTIAFLLAISIWYLVSWIKCIKNKDYSLFSQALIIIIIPIMFLNIILSIIFSWREFFLIYQNNFFNLFIFFRLVSAIIFIVVYMACIKKIRIAIFESNRIKRFIALQQNGEGAPIFTDFTKDKDFSYDDKNKDENLKDVGNGIFVMSLENSENQTNNYDYYVSTLKTLDRQKLIAMAQRLNIFSADSLSTEQLIDKIALVFVDENKTQNTSVKKDSTNKDDKKDNGTIN</sequence>
<evidence type="ECO:0000256" key="1">
    <source>
        <dbReference type="SAM" id="MobiDB-lite"/>
    </source>
</evidence>
<reference evidence="3 4" key="1">
    <citation type="submission" date="2019-01" db="EMBL/GenBank/DDBJ databases">
        <authorList>
            <consortium name="Pathogen Informatics"/>
        </authorList>
    </citation>
    <scope>NUCLEOTIDE SEQUENCE [LARGE SCALE GENOMIC DNA]</scope>
    <source>
        <strain evidence="3 4">NCTC10112</strain>
    </source>
</reference>
<proteinExistence type="predicted"/>
<keyword evidence="4" id="KW-1185">Reference proteome</keyword>
<feature type="transmembrane region" description="Helical" evidence="2">
    <location>
        <begin position="154"/>
        <end position="175"/>
    </location>
</feature>
<keyword evidence="2" id="KW-0472">Membrane</keyword>
<protein>
    <submittedName>
        <fullName evidence="3">Uncharacterized protein</fullName>
    </submittedName>
</protein>
<keyword evidence="2" id="KW-1133">Transmembrane helix</keyword>
<dbReference type="OrthoDB" id="396632at2"/>
<feature type="transmembrane region" description="Helical" evidence="2">
    <location>
        <begin position="85"/>
        <end position="104"/>
    </location>
</feature>
<dbReference type="AlphaFoldDB" id="A0A448ZWB1"/>
<organism evidence="3 4">
    <name type="scientific">Metamycoplasma orale</name>
    <name type="common">Mycoplasma orale</name>
    <dbReference type="NCBI Taxonomy" id="2121"/>
    <lineage>
        <taxon>Bacteria</taxon>
        <taxon>Bacillati</taxon>
        <taxon>Mycoplasmatota</taxon>
        <taxon>Mycoplasmoidales</taxon>
        <taxon>Metamycoplasmataceae</taxon>
        <taxon>Metamycoplasma</taxon>
    </lineage>
</organism>
<feature type="transmembrane region" description="Helical" evidence="2">
    <location>
        <begin position="30"/>
        <end position="57"/>
    </location>
</feature>
<feature type="compositionally biased region" description="Basic and acidic residues" evidence="1">
    <location>
        <begin position="301"/>
        <end position="318"/>
    </location>
</feature>
<gene>
    <name evidence="3" type="ORF">NCTC10112_00265</name>
</gene>
<accession>A0A448ZWB1</accession>
<dbReference type="Proteomes" id="UP000290482">
    <property type="component" value="Chromosome"/>
</dbReference>
<evidence type="ECO:0000313" key="4">
    <source>
        <dbReference type="Proteomes" id="UP000290482"/>
    </source>
</evidence>
<name>A0A448ZWB1_METOS</name>
<evidence type="ECO:0000313" key="3">
    <source>
        <dbReference type="EMBL" id="VEU55511.1"/>
    </source>
</evidence>
<keyword evidence="2" id="KW-0812">Transmembrane</keyword>
<evidence type="ECO:0000256" key="2">
    <source>
        <dbReference type="SAM" id="Phobius"/>
    </source>
</evidence>
<feature type="transmembrane region" description="Helical" evidence="2">
    <location>
        <begin position="116"/>
        <end position="142"/>
    </location>
</feature>
<feature type="region of interest" description="Disordered" evidence="1">
    <location>
        <begin position="299"/>
        <end position="318"/>
    </location>
</feature>
<dbReference type="EMBL" id="LR214940">
    <property type="protein sequence ID" value="VEU55511.1"/>
    <property type="molecule type" value="Genomic_DNA"/>
</dbReference>
<dbReference type="RefSeq" id="WP_022936281.1">
    <property type="nucleotide sequence ID" value="NZ_LR214940.1"/>
</dbReference>